<feature type="transmembrane region" description="Helical" evidence="1">
    <location>
        <begin position="52"/>
        <end position="72"/>
    </location>
</feature>
<accession>A0A644XKZ0</accession>
<sequence length="144" mass="17075">MKKFFFLVFTIFQVLLLITAYGIQFFSMKKMGMMRYVLFINKEWQNKYPISLLQYASISILVLLFVAIILYVKVKRGNYFKSKKFLSMLAIDTILTFSYVIFTLSYSTKSYRSYYFTIIIFAVTALIQHIKIILYLKGLNKSLH</sequence>
<protein>
    <submittedName>
        <fullName evidence="2">Uncharacterized protein</fullName>
    </submittedName>
</protein>
<proteinExistence type="predicted"/>
<evidence type="ECO:0000256" key="1">
    <source>
        <dbReference type="SAM" id="Phobius"/>
    </source>
</evidence>
<keyword evidence="1" id="KW-0472">Membrane</keyword>
<gene>
    <name evidence="2" type="ORF">SDC9_61267</name>
</gene>
<name>A0A644XKZ0_9ZZZZ</name>
<keyword evidence="1" id="KW-1133">Transmembrane helix</keyword>
<dbReference type="EMBL" id="VSSQ01002355">
    <property type="protein sequence ID" value="MPM14903.1"/>
    <property type="molecule type" value="Genomic_DNA"/>
</dbReference>
<organism evidence="2">
    <name type="scientific">bioreactor metagenome</name>
    <dbReference type="NCBI Taxonomy" id="1076179"/>
    <lineage>
        <taxon>unclassified sequences</taxon>
        <taxon>metagenomes</taxon>
        <taxon>ecological metagenomes</taxon>
    </lineage>
</organism>
<keyword evidence="1" id="KW-0812">Transmembrane</keyword>
<reference evidence="2" key="1">
    <citation type="submission" date="2019-08" db="EMBL/GenBank/DDBJ databases">
        <authorList>
            <person name="Kucharzyk K."/>
            <person name="Murdoch R.W."/>
            <person name="Higgins S."/>
            <person name="Loffler F."/>
        </authorList>
    </citation>
    <scope>NUCLEOTIDE SEQUENCE</scope>
</reference>
<evidence type="ECO:0000313" key="2">
    <source>
        <dbReference type="EMBL" id="MPM14903.1"/>
    </source>
</evidence>
<feature type="transmembrane region" description="Helical" evidence="1">
    <location>
        <begin position="84"/>
        <end position="102"/>
    </location>
</feature>
<comment type="caution">
    <text evidence="2">The sequence shown here is derived from an EMBL/GenBank/DDBJ whole genome shotgun (WGS) entry which is preliminary data.</text>
</comment>
<feature type="transmembrane region" description="Helical" evidence="1">
    <location>
        <begin position="114"/>
        <end position="136"/>
    </location>
</feature>
<dbReference type="AlphaFoldDB" id="A0A644XKZ0"/>